<evidence type="ECO:0000256" key="4">
    <source>
        <dbReference type="ARBA" id="ARBA00023125"/>
    </source>
</evidence>
<dbReference type="PROSITE" id="PS50110">
    <property type="entry name" value="RESPONSE_REGULATORY"/>
    <property type="match status" value="1"/>
</dbReference>
<keyword evidence="11" id="KW-1185">Reference proteome</keyword>
<dbReference type="PANTHER" id="PTHR48111">
    <property type="entry name" value="REGULATOR OF RPOS"/>
    <property type="match status" value="1"/>
</dbReference>
<evidence type="ECO:0000313" key="10">
    <source>
        <dbReference type="EMBL" id="KLU99285.1"/>
    </source>
</evidence>
<evidence type="ECO:0000259" key="9">
    <source>
        <dbReference type="PROSITE" id="PS51755"/>
    </source>
</evidence>
<evidence type="ECO:0000256" key="7">
    <source>
        <dbReference type="PROSITE-ProRule" id="PRU01091"/>
    </source>
</evidence>
<evidence type="ECO:0000256" key="2">
    <source>
        <dbReference type="ARBA" id="ARBA00023012"/>
    </source>
</evidence>
<feature type="domain" description="OmpR/PhoB-type" evidence="9">
    <location>
        <begin position="139"/>
        <end position="237"/>
    </location>
</feature>
<evidence type="ECO:0000259" key="8">
    <source>
        <dbReference type="PROSITE" id="PS50110"/>
    </source>
</evidence>
<feature type="DNA-binding region" description="OmpR/PhoB-type" evidence="7">
    <location>
        <begin position="139"/>
        <end position="237"/>
    </location>
</feature>
<dbReference type="Proteomes" id="UP000036426">
    <property type="component" value="Unassembled WGS sequence"/>
</dbReference>
<dbReference type="PANTHER" id="PTHR48111:SF1">
    <property type="entry name" value="TWO-COMPONENT RESPONSE REGULATOR ORR33"/>
    <property type="match status" value="1"/>
</dbReference>
<dbReference type="PATRIC" id="fig|754436.4.peg.3879"/>
<evidence type="ECO:0000256" key="1">
    <source>
        <dbReference type="ARBA" id="ARBA00022553"/>
    </source>
</evidence>
<dbReference type="GO" id="GO:0000976">
    <property type="term" value="F:transcription cis-regulatory region binding"/>
    <property type="evidence" value="ECO:0007669"/>
    <property type="project" value="TreeGrafter"/>
</dbReference>
<sequence length="237" mass="26836">MSVISQVSPFTVTVLIADPSETYGQYVREQFWQAGLMIRRCVASEDILQIIEQGAVGIVILSMQLADMRDLALLKRCRAQTSVPIIVIDEDTQMAQSLNCFYHGADDYVAKQRPVKELCYRTLAILQRVYGTAAPIEQGLSLTCEQLTLDRQQQVVSFAGHSVSMTPIQFKLLWTLVSQRREILTKPYLYQQVLAREFSPYDRSLDMHLSRIRKKLVAAGMPAERLQTAHGKGYCFA</sequence>
<keyword evidence="5" id="KW-0804">Transcription</keyword>
<dbReference type="InterPro" id="IPR011006">
    <property type="entry name" value="CheY-like_superfamily"/>
</dbReference>
<evidence type="ECO:0008006" key="12">
    <source>
        <dbReference type="Google" id="ProtNLM"/>
    </source>
</evidence>
<proteinExistence type="predicted"/>
<evidence type="ECO:0000313" key="11">
    <source>
        <dbReference type="Proteomes" id="UP000036426"/>
    </source>
</evidence>
<dbReference type="SUPFAM" id="SSF52172">
    <property type="entry name" value="CheY-like"/>
    <property type="match status" value="1"/>
</dbReference>
<evidence type="ECO:0000256" key="6">
    <source>
        <dbReference type="PROSITE-ProRule" id="PRU00169"/>
    </source>
</evidence>
<dbReference type="Gene3D" id="3.40.50.2300">
    <property type="match status" value="1"/>
</dbReference>
<dbReference type="GO" id="GO:0000156">
    <property type="term" value="F:phosphorelay response regulator activity"/>
    <property type="evidence" value="ECO:0007669"/>
    <property type="project" value="TreeGrafter"/>
</dbReference>
<comment type="caution">
    <text evidence="6">Lacks conserved residue(s) required for the propagation of feature annotation.</text>
</comment>
<dbReference type="InterPro" id="IPR001789">
    <property type="entry name" value="Sig_transdc_resp-reg_receiver"/>
</dbReference>
<name>A0A0J1GI91_9GAMM</name>
<feature type="domain" description="Response regulatory" evidence="8">
    <location>
        <begin position="13"/>
        <end position="126"/>
    </location>
</feature>
<keyword evidence="1" id="KW-0597">Phosphoprotein</keyword>
<dbReference type="GO" id="GO:0005829">
    <property type="term" value="C:cytosol"/>
    <property type="evidence" value="ECO:0007669"/>
    <property type="project" value="TreeGrafter"/>
</dbReference>
<dbReference type="SUPFAM" id="SSF46894">
    <property type="entry name" value="C-terminal effector domain of the bipartite response regulators"/>
    <property type="match status" value="1"/>
</dbReference>
<gene>
    <name evidence="10" type="ORF">ABT58_18315</name>
</gene>
<dbReference type="InterPro" id="IPR001867">
    <property type="entry name" value="OmpR/PhoB-type_DNA-bd"/>
</dbReference>
<dbReference type="InterPro" id="IPR016032">
    <property type="entry name" value="Sig_transdc_resp-reg_C-effctor"/>
</dbReference>
<dbReference type="RefSeq" id="WP_047875897.1">
    <property type="nucleotide sequence ID" value="NZ_BMYC01000007.1"/>
</dbReference>
<keyword evidence="2" id="KW-0902">Two-component regulatory system</keyword>
<dbReference type="SMART" id="SM00862">
    <property type="entry name" value="Trans_reg_C"/>
    <property type="match status" value="1"/>
</dbReference>
<evidence type="ECO:0000256" key="5">
    <source>
        <dbReference type="ARBA" id="ARBA00023163"/>
    </source>
</evidence>
<dbReference type="CDD" id="cd00383">
    <property type="entry name" value="trans_reg_C"/>
    <property type="match status" value="1"/>
</dbReference>
<accession>A0A0J1GI91</accession>
<comment type="caution">
    <text evidence="10">The sequence shown here is derived from an EMBL/GenBank/DDBJ whole genome shotgun (WGS) entry which is preliminary data.</text>
</comment>
<evidence type="ECO:0000256" key="3">
    <source>
        <dbReference type="ARBA" id="ARBA00023015"/>
    </source>
</evidence>
<dbReference type="InterPro" id="IPR036388">
    <property type="entry name" value="WH-like_DNA-bd_sf"/>
</dbReference>
<dbReference type="SMART" id="SM00448">
    <property type="entry name" value="REC"/>
    <property type="match status" value="1"/>
</dbReference>
<keyword evidence="3" id="KW-0805">Transcription regulation</keyword>
<dbReference type="Pfam" id="PF00072">
    <property type="entry name" value="Response_reg"/>
    <property type="match status" value="1"/>
</dbReference>
<organism evidence="10 11">
    <name type="scientific">Photobacterium aphoticum</name>
    <dbReference type="NCBI Taxonomy" id="754436"/>
    <lineage>
        <taxon>Bacteria</taxon>
        <taxon>Pseudomonadati</taxon>
        <taxon>Pseudomonadota</taxon>
        <taxon>Gammaproteobacteria</taxon>
        <taxon>Vibrionales</taxon>
        <taxon>Vibrionaceae</taxon>
        <taxon>Photobacterium</taxon>
    </lineage>
</organism>
<dbReference type="InterPro" id="IPR039420">
    <property type="entry name" value="WalR-like"/>
</dbReference>
<dbReference type="EMBL" id="LDOV01000034">
    <property type="protein sequence ID" value="KLU99285.1"/>
    <property type="molecule type" value="Genomic_DNA"/>
</dbReference>
<dbReference type="AlphaFoldDB" id="A0A0J1GI91"/>
<keyword evidence="4 7" id="KW-0238">DNA-binding</keyword>
<dbReference type="GO" id="GO:0032993">
    <property type="term" value="C:protein-DNA complex"/>
    <property type="evidence" value="ECO:0007669"/>
    <property type="project" value="TreeGrafter"/>
</dbReference>
<dbReference type="Gene3D" id="1.10.10.10">
    <property type="entry name" value="Winged helix-like DNA-binding domain superfamily/Winged helix DNA-binding domain"/>
    <property type="match status" value="1"/>
</dbReference>
<protein>
    <recommendedName>
        <fullName evidence="12">Transcriptional regulator</fullName>
    </recommendedName>
</protein>
<dbReference type="GO" id="GO:0006355">
    <property type="term" value="P:regulation of DNA-templated transcription"/>
    <property type="evidence" value="ECO:0007669"/>
    <property type="project" value="InterPro"/>
</dbReference>
<dbReference type="PROSITE" id="PS51755">
    <property type="entry name" value="OMPR_PHOB"/>
    <property type="match status" value="1"/>
</dbReference>
<dbReference type="Pfam" id="PF00486">
    <property type="entry name" value="Trans_reg_C"/>
    <property type="match status" value="1"/>
</dbReference>
<reference evidence="10 11" key="1">
    <citation type="submission" date="2015-05" db="EMBL/GenBank/DDBJ databases">
        <title>Photobacterium galathea sp. nov.</title>
        <authorList>
            <person name="Machado H."/>
            <person name="Gram L."/>
        </authorList>
    </citation>
    <scope>NUCLEOTIDE SEQUENCE [LARGE SCALE GENOMIC DNA]</scope>
    <source>
        <strain evidence="10 11">DSM 25995</strain>
    </source>
</reference>